<sequence>MSWLVLWETGTAESPPLCLVSVTKGAAEDSTKSFPSLSVYHDAAMQPERGHLRSLVVRDAFCRTTAIQCQVSTSGKRRPVNVGTTYENFVFDYPPTQQPPDFIHPLSREIRQSFSIRRMEDETSYPVDRNHRGSCSKGVGISFLRCLRNTVELKFHLRCWRIGPIGKFHRCDMTADTLDHSDNMREGQGKGSSLREIGLEDEKFKKTIRP</sequence>
<proteinExistence type="predicted"/>
<feature type="compositionally biased region" description="Basic and acidic residues" evidence="1">
    <location>
        <begin position="197"/>
        <end position="210"/>
    </location>
</feature>
<organism evidence="2 3">
    <name type="scientific">Vespula germanica</name>
    <name type="common">German yellow jacket</name>
    <name type="synonym">Paravespula germanica</name>
    <dbReference type="NCBI Taxonomy" id="30212"/>
    <lineage>
        <taxon>Eukaryota</taxon>
        <taxon>Metazoa</taxon>
        <taxon>Ecdysozoa</taxon>
        <taxon>Arthropoda</taxon>
        <taxon>Hexapoda</taxon>
        <taxon>Insecta</taxon>
        <taxon>Pterygota</taxon>
        <taxon>Neoptera</taxon>
        <taxon>Endopterygota</taxon>
        <taxon>Hymenoptera</taxon>
        <taxon>Apocrita</taxon>
        <taxon>Aculeata</taxon>
        <taxon>Vespoidea</taxon>
        <taxon>Vespidae</taxon>
        <taxon>Vespinae</taxon>
        <taxon>Vespula</taxon>
    </lineage>
</organism>
<protein>
    <submittedName>
        <fullName evidence="2">Uncharacterized protein</fullName>
    </submittedName>
</protein>
<evidence type="ECO:0000313" key="3">
    <source>
        <dbReference type="Proteomes" id="UP000617340"/>
    </source>
</evidence>
<dbReference type="EMBL" id="JACSDZ010000002">
    <property type="protein sequence ID" value="KAF7413713.1"/>
    <property type="molecule type" value="Genomic_DNA"/>
</dbReference>
<evidence type="ECO:0000313" key="2">
    <source>
        <dbReference type="EMBL" id="KAF7413713.1"/>
    </source>
</evidence>
<comment type="caution">
    <text evidence="2">The sequence shown here is derived from an EMBL/GenBank/DDBJ whole genome shotgun (WGS) entry which is preliminary data.</text>
</comment>
<evidence type="ECO:0000256" key="1">
    <source>
        <dbReference type="SAM" id="MobiDB-lite"/>
    </source>
</evidence>
<dbReference type="AlphaFoldDB" id="A0A834KVH3"/>
<dbReference type="Proteomes" id="UP000617340">
    <property type="component" value="Unassembled WGS sequence"/>
</dbReference>
<reference evidence="2" key="1">
    <citation type="journal article" date="2020" name="G3 (Bethesda)">
        <title>High-Quality Assemblies for Three Invasive Social Wasps from the &lt;i&gt;Vespula&lt;/i&gt; Genus.</title>
        <authorList>
            <person name="Harrop T.W.R."/>
            <person name="Guhlin J."/>
            <person name="McLaughlin G.M."/>
            <person name="Permina E."/>
            <person name="Stockwell P."/>
            <person name="Gilligan J."/>
            <person name="Le Lec M.F."/>
            <person name="Gruber M.A.M."/>
            <person name="Quinn O."/>
            <person name="Lovegrove M."/>
            <person name="Duncan E.J."/>
            <person name="Remnant E.J."/>
            <person name="Van Eeckhoven J."/>
            <person name="Graham B."/>
            <person name="Knapp R.A."/>
            <person name="Langford K.W."/>
            <person name="Kronenberg Z."/>
            <person name="Press M.O."/>
            <person name="Eacker S.M."/>
            <person name="Wilson-Rankin E.E."/>
            <person name="Purcell J."/>
            <person name="Lester P.J."/>
            <person name="Dearden P.K."/>
        </authorList>
    </citation>
    <scope>NUCLEOTIDE SEQUENCE</scope>
    <source>
        <strain evidence="2">Linc-1</strain>
    </source>
</reference>
<feature type="compositionally biased region" description="Basic and acidic residues" evidence="1">
    <location>
        <begin position="178"/>
        <end position="188"/>
    </location>
</feature>
<feature type="region of interest" description="Disordered" evidence="1">
    <location>
        <begin position="178"/>
        <end position="210"/>
    </location>
</feature>
<accession>A0A834KVH3</accession>
<name>A0A834KVH3_VESGE</name>
<keyword evidence="3" id="KW-1185">Reference proteome</keyword>
<gene>
    <name evidence="2" type="ORF">HZH68_002202</name>
</gene>